<dbReference type="Gene3D" id="1.25.40.10">
    <property type="entry name" value="Tetratricopeptide repeat domain"/>
    <property type="match status" value="1"/>
</dbReference>
<accession>A0ABR7N3U6</accession>
<feature type="compositionally biased region" description="Polar residues" evidence="1">
    <location>
        <begin position="322"/>
        <end position="332"/>
    </location>
</feature>
<feature type="region of interest" description="Disordered" evidence="1">
    <location>
        <begin position="235"/>
        <end position="258"/>
    </location>
</feature>
<dbReference type="RefSeq" id="WP_249298394.1">
    <property type="nucleotide sequence ID" value="NZ_JACRSX010000019.1"/>
</dbReference>
<reference evidence="2 3" key="1">
    <citation type="submission" date="2020-08" db="EMBL/GenBank/DDBJ databases">
        <title>Genome public.</title>
        <authorList>
            <person name="Liu C."/>
            <person name="Sun Q."/>
        </authorList>
    </citation>
    <scope>NUCLEOTIDE SEQUENCE [LARGE SCALE GENOMIC DNA]</scope>
    <source>
        <strain evidence="2 3">NSJ-37</strain>
    </source>
</reference>
<dbReference type="SUPFAM" id="SSF48452">
    <property type="entry name" value="TPR-like"/>
    <property type="match status" value="1"/>
</dbReference>
<organism evidence="2 3">
    <name type="scientific">Jutongia huaianensis</name>
    <dbReference type="NCBI Taxonomy" id="2763668"/>
    <lineage>
        <taxon>Bacteria</taxon>
        <taxon>Bacillati</taxon>
        <taxon>Bacillota</taxon>
        <taxon>Clostridia</taxon>
        <taxon>Lachnospirales</taxon>
        <taxon>Lachnospiraceae</taxon>
        <taxon>Jutongia</taxon>
    </lineage>
</organism>
<dbReference type="EMBL" id="JACRSX010000019">
    <property type="protein sequence ID" value="MBC8563306.1"/>
    <property type="molecule type" value="Genomic_DNA"/>
</dbReference>
<protein>
    <submittedName>
        <fullName evidence="2">Uncharacterized protein</fullName>
    </submittedName>
</protein>
<feature type="compositionally biased region" description="Acidic residues" evidence="1">
    <location>
        <begin position="245"/>
        <end position="258"/>
    </location>
</feature>
<feature type="compositionally biased region" description="Low complexity" evidence="1">
    <location>
        <begin position="379"/>
        <end position="396"/>
    </location>
</feature>
<dbReference type="InterPro" id="IPR011990">
    <property type="entry name" value="TPR-like_helical_dom_sf"/>
</dbReference>
<feature type="region of interest" description="Disordered" evidence="1">
    <location>
        <begin position="199"/>
        <end position="223"/>
    </location>
</feature>
<feature type="region of interest" description="Disordered" evidence="1">
    <location>
        <begin position="292"/>
        <end position="413"/>
    </location>
</feature>
<evidence type="ECO:0000313" key="3">
    <source>
        <dbReference type="Proteomes" id="UP000606193"/>
    </source>
</evidence>
<proteinExistence type="predicted"/>
<gene>
    <name evidence="2" type="ORF">H8704_11835</name>
</gene>
<feature type="compositionally biased region" description="Basic and acidic residues" evidence="1">
    <location>
        <begin position="353"/>
        <end position="364"/>
    </location>
</feature>
<dbReference type="Proteomes" id="UP000606193">
    <property type="component" value="Unassembled WGS sequence"/>
</dbReference>
<evidence type="ECO:0000313" key="2">
    <source>
        <dbReference type="EMBL" id="MBC8563306.1"/>
    </source>
</evidence>
<comment type="caution">
    <text evidence="2">The sequence shown here is derived from an EMBL/GenBank/DDBJ whole genome shotgun (WGS) entry which is preliminary data.</text>
</comment>
<sequence>MSKYEMAVRISQVQNLVEERKYRKAAAVLSTIDVRQVKSQSELQTFAEVYVKTEQFEAAKAIYLRIYKRNRNKKVLYRLIYLAIRTNHLDEAEEFYEEFQDLNHSEQESLILRYRIDKAKGVPFNRLIETLERLKEEDYVEEWAYELAKLYQRAGREEECRRECEDIKLWFGDGEIVERAQALLDYLDEDETIYYEDRDYTVDPPEEPNPEDTGSLPDLGPELMRQEIEKMKKKKREEKRREYIEDADDEDEDFVDDYDDETEDGELLVAPEEITQKAKGGFHLLRGLWKHGGKDRTEEETTEEEHLQETYPEDEEAADMVPQTTEPAQNSNEETDEAAAAVEPVSAGEDDLDQWRPETSERTETAQSTVAPMSQEMKNTLAAAVENVLAEQAAAQEETEKPEKPSQSGFGITQDLAKEITAIFEAEKREQLKEKAVSVVDDAAGRISDVPNLASDVLGRMTQAVQSKVGKTYIPMDVSEPAEETADAEMAPAEAVEEADTIAVEPEGVEEVQRPVGMEEIVSSGVLPVKEDDVTMIELDQIMPEPDIPELRQVIPEDSPELGNLPELEEDELPTTRALHHSFNDILTLIAGELEPKHFVLMGEGEDKIIGITKKIVRVNYEKGFLSTNQIAKISSSQLNQMDLLRVCNQIKGNCLLIDNASELAFSTITKIFAVMDAFRGDFIVVLADDGNTLDELFRVAPALARRFEYVIDIGQYSEEDYQ</sequence>
<keyword evidence="3" id="KW-1185">Reference proteome</keyword>
<feature type="compositionally biased region" description="Basic and acidic residues" evidence="1">
    <location>
        <begin position="292"/>
        <end position="308"/>
    </location>
</feature>
<name>A0ABR7N3U6_9FIRM</name>
<feature type="compositionally biased region" description="Polar residues" evidence="1">
    <location>
        <begin position="365"/>
        <end position="378"/>
    </location>
</feature>
<evidence type="ECO:0000256" key="1">
    <source>
        <dbReference type="SAM" id="MobiDB-lite"/>
    </source>
</evidence>